<dbReference type="Pfam" id="PF14355">
    <property type="entry name" value="Abi_C"/>
    <property type="match status" value="1"/>
</dbReference>
<name>A0A6G4PIA4_ECOLX</name>
<reference evidence="2" key="1">
    <citation type="submission" date="2020-02" db="EMBL/GenBank/DDBJ databases">
        <title>Complete sequences of Escherichia coli O157 and non-O157 isolates from feces of Canadian feedlot cattle.</title>
        <authorList>
            <person name="Castro V.S."/>
            <person name="Figueiredo E.S."/>
            <person name="Mcallister T."/>
            <person name="King R."/>
            <person name="Reuter T."/>
            <person name="Polo R.O."/>
            <person name="Conte-Junior C.A."/>
            <person name="Stanford K."/>
        </authorList>
    </citation>
    <scope>NUCLEOTIDE SEQUENCE</scope>
    <source>
        <strain evidence="2">CAP26</strain>
    </source>
</reference>
<evidence type="ECO:0000259" key="1">
    <source>
        <dbReference type="Pfam" id="PF14355"/>
    </source>
</evidence>
<dbReference type="AlphaFoldDB" id="A0A6G4PIA4"/>
<accession>A0A6G4PIA4</accession>
<protein>
    <submittedName>
        <fullName evidence="2">Abortive infection family protein</fullName>
    </submittedName>
</protein>
<organism evidence="2">
    <name type="scientific">Escherichia coli</name>
    <dbReference type="NCBI Taxonomy" id="562"/>
    <lineage>
        <taxon>Bacteria</taxon>
        <taxon>Pseudomonadati</taxon>
        <taxon>Pseudomonadota</taxon>
        <taxon>Gammaproteobacteria</taxon>
        <taxon>Enterobacterales</taxon>
        <taxon>Enterobacteriaceae</taxon>
        <taxon>Escherichia</taxon>
    </lineage>
</organism>
<dbReference type="RefSeq" id="WP_001764270.1">
    <property type="nucleotide sequence ID" value="NZ_JAAKCF010000033.1"/>
</dbReference>
<evidence type="ECO:0000313" key="2">
    <source>
        <dbReference type="EMBL" id="NGI81394.1"/>
    </source>
</evidence>
<comment type="caution">
    <text evidence="2">The sequence shown here is derived from an EMBL/GenBank/DDBJ whole genome shotgun (WGS) entry which is preliminary data.</text>
</comment>
<dbReference type="EMBL" id="JAAKCF010000033">
    <property type="protein sequence ID" value="NGI81394.1"/>
    <property type="molecule type" value="Genomic_DNA"/>
</dbReference>
<gene>
    <name evidence="2" type="ORF">G5665_19795</name>
</gene>
<feature type="domain" description="Abortive infection protein-like C-terminal" evidence="1">
    <location>
        <begin position="180"/>
        <end position="239"/>
    </location>
</feature>
<dbReference type="InterPro" id="IPR026001">
    <property type="entry name" value="Abi-like_C"/>
</dbReference>
<proteinExistence type="predicted"/>
<sequence length="252" mass="28494">MLDKAQRIGLAKILADNLNEGDWYSVCSLAGFPEYAHESFMKDVRWKNEGLSYKCIKIVENILGADEGNIKHFWNIESIPRVIKNRDNNIYNAIESYINGDILKTVTASPVNHTNENIYTLLKDAEYLIQHQGPGNAYDRIHTALHATLKMMCDKHGIIRKDDAGVHELLPLINNHLKAQGSTERNKLVFDMLRSTNSILDKANQLRNHHSNAHPNDGLLNDADAKFAINLIRSIMSYLDDLLGGDKLTFQS</sequence>